<feature type="compositionally biased region" description="Polar residues" evidence="1">
    <location>
        <begin position="58"/>
        <end position="70"/>
    </location>
</feature>
<gene>
    <name evidence="2" type="ORF">GWK47_012215</name>
</gene>
<dbReference type="EMBL" id="JACEEZ010019792">
    <property type="protein sequence ID" value="KAG0715322.1"/>
    <property type="molecule type" value="Genomic_DNA"/>
</dbReference>
<organism evidence="2 3">
    <name type="scientific">Chionoecetes opilio</name>
    <name type="common">Atlantic snow crab</name>
    <name type="synonym">Cancer opilio</name>
    <dbReference type="NCBI Taxonomy" id="41210"/>
    <lineage>
        <taxon>Eukaryota</taxon>
        <taxon>Metazoa</taxon>
        <taxon>Ecdysozoa</taxon>
        <taxon>Arthropoda</taxon>
        <taxon>Crustacea</taxon>
        <taxon>Multicrustacea</taxon>
        <taxon>Malacostraca</taxon>
        <taxon>Eumalacostraca</taxon>
        <taxon>Eucarida</taxon>
        <taxon>Decapoda</taxon>
        <taxon>Pleocyemata</taxon>
        <taxon>Brachyura</taxon>
        <taxon>Eubrachyura</taxon>
        <taxon>Majoidea</taxon>
        <taxon>Majidae</taxon>
        <taxon>Chionoecetes</taxon>
    </lineage>
</organism>
<evidence type="ECO:0000313" key="3">
    <source>
        <dbReference type="Proteomes" id="UP000770661"/>
    </source>
</evidence>
<name>A0A8J5CPJ2_CHIOP</name>
<reference evidence="2" key="1">
    <citation type="submission" date="2020-07" db="EMBL/GenBank/DDBJ databases">
        <title>The High-quality genome of the commercially important snow crab, Chionoecetes opilio.</title>
        <authorList>
            <person name="Jeong J.-H."/>
            <person name="Ryu S."/>
        </authorList>
    </citation>
    <scope>NUCLEOTIDE SEQUENCE</scope>
    <source>
        <strain evidence="2">MADBK_172401_WGS</strain>
        <tissue evidence="2">Digestive gland</tissue>
    </source>
</reference>
<evidence type="ECO:0000256" key="1">
    <source>
        <dbReference type="SAM" id="MobiDB-lite"/>
    </source>
</evidence>
<proteinExistence type="predicted"/>
<feature type="compositionally biased region" description="Basic and acidic residues" evidence="1">
    <location>
        <begin position="87"/>
        <end position="97"/>
    </location>
</feature>
<protein>
    <submittedName>
        <fullName evidence="2">Uncharacterized protein</fullName>
    </submittedName>
</protein>
<keyword evidence="3" id="KW-1185">Reference proteome</keyword>
<sequence>MTVLLRGTVGTWCASRRVLYSSSASGRHGLENNPSWLIVGQWAVTEEGSYITGGDGSSVAQGSTGSTLPLPTNAGPPSPGAMRHSGGRRETEAERVRVPRCAGNDQQAIRRLFILFMLSDSGLNLGHDRLLVQSVGSALWGLRDPYL</sequence>
<dbReference type="Proteomes" id="UP000770661">
    <property type="component" value="Unassembled WGS sequence"/>
</dbReference>
<feature type="region of interest" description="Disordered" evidence="1">
    <location>
        <begin position="53"/>
        <end position="98"/>
    </location>
</feature>
<dbReference type="AlphaFoldDB" id="A0A8J5CPJ2"/>
<accession>A0A8J5CPJ2</accession>
<comment type="caution">
    <text evidence="2">The sequence shown here is derived from an EMBL/GenBank/DDBJ whole genome shotgun (WGS) entry which is preliminary data.</text>
</comment>
<evidence type="ECO:0000313" key="2">
    <source>
        <dbReference type="EMBL" id="KAG0715322.1"/>
    </source>
</evidence>